<gene>
    <name evidence="2" type="ORF">ABSL23_07830</name>
</gene>
<keyword evidence="1" id="KW-0812">Transmembrane</keyword>
<feature type="transmembrane region" description="Helical" evidence="1">
    <location>
        <begin position="15"/>
        <end position="39"/>
    </location>
</feature>
<accession>A0AAU8CHI8</accession>
<feature type="transmembrane region" description="Helical" evidence="1">
    <location>
        <begin position="159"/>
        <end position="181"/>
    </location>
</feature>
<protein>
    <recommendedName>
        <fullName evidence="3">PH domain-containing protein</fullName>
    </recommendedName>
</protein>
<keyword evidence="1" id="KW-1133">Transmembrane helix</keyword>
<sequence>MTEPTGESEHPDTTYALVVGLYAGVVGGPAAVLAVSPWLRGAGALYVALLVAVTGLATAVGWAAARAPGLGVRLGGRTAVWLFAIAPFAWAAGVAGAAAVGVEVPSVAVVFAMLATAGGGLLGFAVVAMSHTRYADWTTRDAVELAAWEARWPKRWRQAAIAVVLVSFVAGAGGVGAEALFGVADAGTAYLLALFAVPLASLTTAPRTLRATDAGLVVERPHQRRFRPWSAFSGYDATADALVLRSAAWWRVDVRCDRGDVGDVEAATAALDDALGSARQ</sequence>
<organism evidence="2">
    <name type="scientific">Halobacterium sp. NMX12-1</name>
    <dbReference type="NCBI Taxonomy" id="3166650"/>
    <lineage>
        <taxon>Archaea</taxon>
        <taxon>Methanobacteriati</taxon>
        <taxon>Methanobacteriota</taxon>
        <taxon>Stenosarchaea group</taxon>
        <taxon>Halobacteria</taxon>
        <taxon>Halobacteriales</taxon>
        <taxon>Halobacteriaceae</taxon>
        <taxon>Halobacterium</taxon>
    </lineage>
</organism>
<name>A0AAU8CHI8_9EURY</name>
<dbReference type="AlphaFoldDB" id="A0AAU8CHI8"/>
<dbReference type="GeneID" id="91109049"/>
<evidence type="ECO:0000256" key="1">
    <source>
        <dbReference type="SAM" id="Phobius"/>
    </source>
</evidence>
<proteinExistence type="predicted"/>
<feature type="transmembrane region" description="Helical" evidence="1">
    <location>
        <begin position="79"/>
        <end position="102"/>
    </location>
</feature>
<feature type="transmembrane region" description="Helical" evidence="1">
    <location>
        <begin position="108"/>
        <end position="130"/>
    </location>
</feature>
<dbReference type="KEGG" id="hanx:ABSL23_07830"/>
<dbReference type="RefSeq" id="WP_353635284.1">
    <property type="nucleotide sequence ID" value="NZ_CP159204.1"/>
</dbReference>
<dbReference type="EMBL" id="CP159204">
    <property type="protein sequence ID" value="XCF17904.1"/>
    <property type="molecule type" value="Genomic_DNA"/>
</dbReference>
<feature type="transmembrane region" description="Helical" evidence="1">
    <location>
        <begin position="187"/>
        <end position="205"/>
    </location>
</feature>
<keyword evidence="1" id="KW-0472">Membrane</keyword>
<reference evidence="2" key="1">
    <citation type="submission" date="2024-06" db="EMBL/GenBank/DDBJ databases">
        <title>Genome Sequence of an extremely halophilic archaeon isolated from Permian era halite, Salado Formation, Carlsbad, New Mexico: Halobacterium sp. strain NMX12-1.</title>
        <authorList>
            <person name="Sotoa L."/>
            <person name="DasSarma P."/>
            <person name="Anton B.P."/>
            <person name="Vincze T."/>
            <person name="Verma I."/>
            <person name="Eralp B."/>
            <person name="Powers D.W."/>
            <person name="Dozier B.L."/>
            <person name="Roberts R.J."/>
            <person name="DasSarma S."/>
        </authorList>
    </citation>
    <scope>NUCLEOTIDE SEQUENCE</scope>
    <source>
        <strain evidence="2">NMX12-1</strain>
    </source>
</reference>
<evidence type="ECO:0008006" key="3">
    <source>
        <dbReference type="Google" id="ProtNLM"/>
    </source>
</evidence>
<feature type="transmembrane region" description="Helical" evidence="1">
    <location>
        <begin position="45"/>
        <end position="67"/>
    </location>
</feature>
<evidence type="ECO:0000313" key="2">
    <source>
        <dbReference type="EMBL" id="XCF17904.1"/>
    </source>
</evidence>